<reference evidence="2 3" key="1">
    <citation type="submission" date="2016-10" db="EMBL/GenBank/DDBJ databases">
        <authorList>
            <person name="de Groot N.N."/>
        </authorList>
    </citation>
    <scope>NUCLEOTIDE SEQUENCE [LARGE SCALE GENOMIC DNA]</scope>
    <source>
        <strain evidence="2 3">CGMCC 1.10449</strain>
    </source>
</reference>
<dbReference type="Proteomes" id="UP000199444">
    <property type="component" value="Unassembled WGS sequence"/>
</dbReference>
<proteinExistence type="predicted"/>
<keyword evidence="1" id="KW-0472">Membrane</keyword>
<protein>
    <submittedName>
        <fullName evidence="2">Uncharacterized protein</fullName>
    </submittedName>
</protein>
<organism evidence="2 3">
    <name type="scientific">Virgibacillus salinus</name>
    <dbReference type="NCBI Taxonomy" id="553311"/>
    <lineage>
        <taxon>Bacteria</taxon>
        <taxon>Bacillati</taxon>
        <taxon>Bacillota</taxon>
        <taxon>Bacilli</taxon>
        <taxon>Bacillales</taxon>
        <taxon>Bacillaceae</taxon>
        <taxon>Virgibacillus</taxon>
    </lineage>
</organism>
<gene>
    <name evidence="2" type="ORF">SAMN05216231_2384</name>
</gene>
<name>A0A1H1CS76_9BACI</name>
<evidence type="ECO:0000313" key="3">
    <source>
        <dbReference type="Proteomes" id="UP000199444"/>
    </source>
</evidence>
<keyword evidence="3" id="KW-1185">Reference proteome</keyword>
<dbReference type="EMBL" id="FNKD01000002">
    <property type="protein sequence ID" value="SDQ67115.1"/>
    <property type="molecule type" value="Genomic_DNA"/>
</dbReference>
<feature type="transmembrane region" description="Helical" evidence="1">
    <location>
        <begin position="205"/>
        <end position="226"/>
    </location>
</feature>
<sequence length="264" mass="31375">MQNYQNTNRARRYKAYVSQLGTTQIHLRNPYVIAWWSAAFPGLGHLLLSKYLRGFLLFIWEIVINVNSKLNLSMVYTFGGQFDMAKEVLEPRWILLYIPVYIYGIWDSYRTSIDLNKVYLLAEHENANFINFKITSMEINYLDKRKPWVAVMWSFFMPGAGQVYIHRIVVAFFLVTWTIIIVYFSRVLESVDLLVSGDINYAKEILNPQWLMFLPSVYFFSIYDAYVNTVENNKLFDSEQRTYLKKKYQNKHFNLPLNLIKRSK</sequence>
<evidence type="ECO:0000313" key="2">
    <source>
        <dbReference type="EMBL" id="SDQ67115.1"/>
    </source>
</evidence>
<feature type="transmembrane region" description="Helical" evidence="1">
    <location>
        <begin position="164"/>
        <end position="185"/>
    </location>
</feature>
<dbReference type="STRING" id="553311.SAMN05216231_2384"/>
<dbReference type="AlphaFoldDB" id="A0A1H1CS76"/>
<accession>A0A1H1CS76</accession>
<keyword evidence="1" id="KW-0812">Transmembrane</keyword>
<evidence type="ECO:0000256" key="1">
    <source>
        <dbReference type="SAM" id="Phobius"/>
    </source>
</evidence>
<keyword evidence="1" id="KW-1133">Transmembrane helix</keyword>